<dbReference type="NCBIfam" id="TIGR01766">
    <property type="entry name" value="IS200/IS605 family accessory protein TnpB-like domain"/>
    <property type="match status" value="1"/>
</dbReference>
<dbReference type="EMBL" id="FNNF01000019">
    <property type="protein sequence ID" value="SDW52157.1"/>
    <property type="molecule type" value="Genomic_DNA"/>
</dbReference>
<evidence type="ECO:0000313" key="2">
    <source>
        <dbReference type="EMBL" id="SDW52157.1"/>
    </source>
</evidence>
<gene>
    <name evidence="2" type="ORF">SAMN04487759_11910</name>
</gene>
<proteinExistence type="predicted"/>
<evidence type="ECO:0000256" key="1">
    <source>
        <dbReference type="ARBA" id="ARBA00023125"/>
    </source>
</evidence>
<accession>A0A1H2U898</accession>
<reference evidence="2 3" key="1">
    <citation type="submission" date="2016-10" db="EMBL/GenBank/DDBJ databases">
        <authorList>
            <person name="de Groot N.N."/>
        </authorList>
    </citation>
    <scope>NUCLEOTIDE SEQUENCE [LARGE SCALE GENOMIC DNA]</scope>
    <source>
        <strain evidence="2 3">S3b</strain>
    </source>
</reference>
<dbReference type="RefSeq" id="WP_074686487.1">
    <property type="nucleotide sequence ID" value="NZ_FNNF01000019.1"/>
</dbReference>
<name>A0A1H2U898_9FIRM</name>
<evidence type="ECO:0000313" key="3">
    <source>
        <dbReference type="Proteomes" id="UP000182429"/>
    </source>
</evidence>
<organism evidence="2 3">
    <name type="scientific">Kandleria vitulina</name>
    <dbReference type="NCBI Taxonomy" id="1630"/>
    <lineage>
        <taxon>Bacteria</taxon>
        <taxon>Bacillati</taxon>
        <taxon>Bacillota</taxon>
        <taxon>Erysipelotrichia</taxon>
        <taxon>Erysipelotrichales</taxon>
        <taxon>Coprobacillaceae</taxon>
        <taxon>Kandleria</taxon>
    </lineage>
</organism>
<dbReference type="AlphaFoldDB" id="A0A1H2U898"/>
<protein>
    <submittedName>
        <fullName evidence="2">Transposase, IS605 OrfB family, central region</fullName>
    </submittedName>
</protein>
<dbReference type="InterPro" id="IPR010095">
    <property type="entry name" value="Cas12f1-like_TNB"/>
</dbReference>
<dbReference type="Proteomes" id="UP000182429">
    <property type="component" value="Unassembled WGS sequence"/>
</dbReference>
<keyword evidence="1" id="KW-0238">DNA-binding</keyword>
<dbReference type="OrthoDB" id="7375452at2"/>
<sequence length="460" mass="53267">MAVITTETRLDMRGSPDVIEYIKSYRTDYGIMQRYVWRRIVQSKGKFDKSKLNTETQRKFGVTKRTANSIIYDMKGRYKALKELKKTELSQMSYKISALEEKICRLAKSVDEMSKKASKNELSEKQLGYYRSKKKSLFYKKQRLQKLKDRYRQLELDVKNCHFKLGFGGRKNFGNQHRLEENGFKSHEGWYIDFVGKRDGNIFYLGSKDESCGNQMFHLEPCDNGAYTIRIRKDGKYVADNKYVFGTCRFSYMDDEIRNIVTNGEKAISYRVKIRGTKVYLQAIFTFDTEKMPIVTSNIYGCVGLDFNDGHIELSETDSKGNLVNIKTYPLKFHGTGGKAENEMRTVISEIGKYAVSVGKDIVKEDLSFLKKKSKVNRAKSKRGKDYNRMIHTLDYTRYEDALENMTARYGIGLIEVNPAYTSKIAKQKYCMQKKISVHSGAAYVIARRGQGYTDNYFVS</sequence>
<dbReference type="GO" id="GO:0003677">
    <property type="term" value="F:DNA binding"/>
    <property type="evidence" value="ECO:0007669"/>
    <property type="project" value="UniProtKB-KW"/>
</dbReference>